<dbReference type="AlphaFoldDB" id="A0A7S4FTN3"/>
<dbReference type="Gene3D" id="3.30.420.10">
    <property type="entry name" value="Ribonuclease H-like superfamily/Ribonuclease H"/>
    <property type="match status" value="1"/>
</dbReference>
<dbReference type="GO" id="GO:0003676">
    <property type="term" value="F:nucleic acid binding"/>
    <property type="evidence" value="ECO:0007669"/>
    <property type="project" value="InterPro"/>
</dbReference>
<name>A0A7S4FTN3_9EUGL</name>
<organism evidence="1">
    <name type="scientific">Eutreptiella gymnastica</name>
    <dbReference type="NCBI Taxonomy" id="73025"/>
    <lineage>
        <taxon>Eukaryota</taxon>
        <taxon>Discoba</taxon>
        <taxon>Euglenozoa</taxon>
        <taxon>Euglenida</taxon>
        <taxon>Spirocuta</taxon>
        <taxon>Euglenophyceae</taxon>
        <taxon>Eutreptiales</taxon>
        <taxon>Eutreptiaceae</taxon>
        <taxon>Eutreptiella</taxon>
    </lineage>
</organism>
<accession>A0A7S4FTN3</accession>
<dbReference type="EMBL" id="HBJA01075605">
    <property type="protein sequence ID" value="CAE0815370.1"/>
    <property type="molecule type" value="Transcribed_RNA"/>
</dbReference>
<proteinExistence type="predicted"/>
<protein>
    <submittedName>
        <fullName evidence="1">Uncharacterized protein</fullName>
    </submittedName>
</protein>
<gene>
    <name evidence="1" type="ORF">EGYM00163_LOCUS26527</name>
</gene>
<dbReference type="InterPro" id="IPR036397">
    <property type="entry name" value="RNaseH_sf"/>
</dbReference>
<reference evidence="1" key="1">
    <citation type="submission" date="2021-01" db="EMBL/GenBank/DDBJ databases">
        <authorList>
            <person name="Corre E."/>
            <person name="Pelletier E."/>
            <person name="Niang G."/>
            <person name="Scheremetjew M."/>
            <person name="Finn R."/>
            <person name="Kale V."/>
            <person name="Holt S."/>
            <person name="Cochrane G."/>
            <person name="Meng A."/>
            <person name="Brown T."/>
            <person name="Cohen L."/>
        </authorList>
    </citation>
    <scope>NUCLEOTIDE SEQUENCE</scope>
    <source>
        <strain evidence="1">CCMP1594</strain>
    </source>
</reference>
<sequence length="322" mass="35960">MSETMEQDKNPVVDNSGPDPGLAKFRMWVLGPFETIQGQQEYQERSGEWLIEEQERIVDLQVGADVVSEFAGQIGVSHLDKNTFLTALRCYAIRKGLAPDYVNKRFVHDETQGTGQGNAGTEITRPPSPAVGGLASHEVAQLVQLLAATKLENERLRTTAADDIDMYVDAAEYGNTYLVGLWSQEAGARVWECPKTVRNQQAAELQAVERAVKMAAYRRRQQVHLGADNLAAIWAALKRKTKIHHRDRATTVRRIQQTLRWSGIVLKLSYVPSKWNPADAISRIFNWGSAFRATVEARACELALRTVLYAPCSVMGQTSYRS</sequence>
<evidence type="ECO:0000313" key="1">
    <source>
        <dbReference type="EMBL" id="CAE0815370.1"/>
    </source>
</evidence>